<evidence type="ECO:0000313" key="1">
    <source>
        <dbReference type="EMBL" id="GBR77110.1"/>
    </source>
</evidence>
<dbReference type="Proteomes" id="UP000275925">
    <property type="component" value="Unassembled WGS sequence"/>
</dbReference>
<protein>
    <submittedName>
        <fullName evidence="1">Uncharacterized protein</fullName>
    </submittedName>
</protein>
<feature type="non-terminal residue" evidence="1">
    <location>
        <position position="787"/>
    </location>
</feature>
<comment type="caution">
    <text evidence="1">The sequence shown here is derived from an EMBL/GenBank/DDBJ whole genome shotgun (WGS) entry which is preliminary data.</text>
</comment>
<evidence type="ECO:0000313" key="2">
    <source>
        <dbReference type="Proteomes" id="UP000275925"/>
    </source>
</evidence>
<organism evidence="1 2">
    <name type="scientific">Candidatus Termititenax persephonae</name>
    <dbReference type="NCBI Taxonomy" id="2218525"/>
    <lineage>
        <taxon>Bacteria</taxon>
        <taxon>Bacillati</taxon>
        <taxon>Candidatus Margulisiibacteriota</taxon>
        <taxon>Candidatus Termititenacia</taxon>
        <taxon>Candidatus Termititenacales</taxon>
        <taxon>Candidatus Termititenacaceae</taxon>
        <taxon>Candidatus Termititenax</taxon>
    </lineage>
</organism>
<dbReference type="AlphaFoldDB" id="A0A388TJC9"/>
<reference evidence="1 2" key="1">
    <citation type="journal article" date="2019" name="ISME J.">
        <title>Genome analyses of uncultured TG2/ZB3 bacteria in 'Margulisbacteria' specifically attached to ectosymbiotic spirochetes of protists in the termite gut.</title>
        <authorList>
            <person name="Utami Y.D."/>
            <person name="Kuwahara H."/>
            <person name="Igai K."/>
            <person name="Murakami T."/>
            <person name="Sugaya K."/>
            <person name="Morikawa T."/>
            <person name="Nagura Y."/>
            <person name="Yuki M."/>
            <person name="Deevong P."/>
            <person name="Inoue T."/>
            <person name="Kihara K."/>
            <person name="Lo N."/>
            <person name="Yamada A."/>
            <person name="Ohkuma M."/>
            <person name="Hongoh Y."/>
        </authorList>
    </citation>
    <scope>NUCLEOTIDE SEQUENCE [LARGE SCALE GENOMIC DNA]</scope>
    <source>
        <strain evidence="1">NkOx7-02</strain>
    </source>
</reference>
<feature type="non-terminal residue" evidence="1">
    <location>
        <position position="1"/>
    </location>
</feature>
<keyword evidence="2" id="KW-1185">Reference proteome</keyword>
<name>A0A388TJC9_9BACT</name>
<proteinExistence type="predicted"/>
<gene>
    <name evidence="1" type="ORF">NO2_1553</name>
</gene>
<dbReference type="EMBL" id="BGZO01000107">
    <property type="protein sequence ID" value="GBR77110.1"/>
    <property type="molecule type" value="Genomic_DNA"/>
</dbReference>
<sequence>SPSPAAANEILRELGWQKDLSAITAADLTEVSLVTGNGQYHFARSVEDEREDSELDRQQREIIENIKNIQFDSNEATFKIGKEVTRTLTAEIKPDNFVALVPANIQSNIPDKVRWLSDALSSNSTNNSAELFQIEKDALKTKDGVFASRAGIIAYAKCFKITPLTEDEKKLPMNQLLALVIEKVGVQDGNINAYLEDFFPGLYTDQTFSLDLAEARAAATFGSGHGITVRLAYSGNQAAVAAFRAFTENNNSLLIYEQGKDDLNSTIDNKRTLPLGWGVKGAEQVTASITTARTTPADIPGQRANDQENVPLKLNDPGVPAALSARAADEIPFGLPPLSPTPPSDRLATLSIPQPPEVPLAEETEKAKRAWELKSGANINNAGLADTQWALTLPIPEAGLTVKIDFAGKISVFDLSENRQVTDWETKLSLIGHWKEDGNYELNLEVYAQAGQQVEEKERTAYRTRIVYSETGEAREVYIQELEGMKIGDPPRPLNEAEITNALKNITIKRISESEWSKLGENQKYYKKSADGGSVTDPSLITALNELTWGENNTLEYNGETYTRLPGGSVEGKDLTEFLNETDLAVVAEHPLADAQTGTNLTLPSGKTITVAQAGVPERTIDFATLNDADKLLILNANIGDTVTLSSGDVITVTTAAAYETQPTTLTPAELAMLNNLNLAAGTTITIFREDGTALKVTVAMSEETNTPTTIDPPLTEAEESELDSQIAGKTGEHTITLLTGRKIKVNITPAADGSTVTTSIEDPALLEQARATVNGLTDAAMRELKD</sequence>
<accession>A0A388TJC9</accession>